<proteinExistence type="predicted"/>
<dbReference type="InterPro" id="IPR050517">
    <property type="entry name" value="DDR_Repair_Kinase"/>
</dbReference>
<organism evidence="1 2">
    <name type="scientific">Cirrhinus mrigala</name>
    <name type="common">Mrigala</name>
    <dbReference type="NCBI Taxonomy" id="683832"/>
    <lineage>
        <taxon>Eukaryota</taxon>
        <taxon>Metazoa</taxon>
        <taxon>Chordata</taxon>
        <taxon>Craniata</taxon>
        <taxon>Vertebrata</taxon>
        <taxon>Euteleostomi</taxon>
        <taxon>Actinopterygii</taxon>
        <taxon>Neopterygii</taxon>
        <taxon>Teleostei</taxon>
        <taxon>Ostariophysi</taxon>
        <taxon>Cypriniformes</taxon>
        <taxon>Cyprinidae</taxon>
        <taxon>Labeoninae</taxon>
        <taxon>Labeonini</taxon>
        <taxon>Cirrhinus</taxon>
    </lineage>
</organism>
<accession>A0ABD0QIW1</accession>
<dbReference type="EMBL" id="JAMKFB020000008">
    <property type="protein sequence ID" value="KAL0186176.1"/>
    <property type="molecule type" value="Genomic_DNA"/>
</dbReference>
<dbReference type="PANTHER" id="PTHR11139">
    <property type="entry name" value="ATAXIA TELANGIECTASIA MUTATED ATM -RELATED"/>
    <property type="match status" value="1"/>
</dbReference>
<protein>
    <submittedName>
        <fullName evidence="1">Uncharacterized protein</fullName>
    </submittedName>
</protein>
<feature type="non-terminal residue" evidence="1">
    <location>
        <position position="66"/>
    </location>
</feature>
<feature type="non-terminal residue" evidence="1">
    <location>
        <position position="1"/>
    </location>
</feature>
<name>A0ABD0QIW1_CIRMR</name>
<sequence>IRYCVLASLDERFDAHLAQAENLQALFVALNDEVFEIRELAICTIGRLSSMNPAFVMPFLRKMLIQ</sequence>
<dbReference type="AlphaFoldDB" id="A0ABD0QIW1"/>
<dbReference type="PANTHER" id="PTHR11139:SF9">
    <property type="entry name" value="SERINE_THREONINE-PROTEIN KINASE MTOR"/>
    <property type="match status" value="1"/>
</dbReference>
<evidence type="ECO:0000313" key="1">
    <source>
        <dbReference type="EMBL" id="KAL0186176.1"/>
    </source>
</evidence>
<gene>
    <name evidence="1" type="ORF">M9458_017846</name>
</gene>
<dbReference type="Proteomes" id="UP001529510">
    <property type="component" value="Unassembled WGS sequence"/>
</dbReference>
<reference evidence="1 2" key="1">
    <citation type="submission" date="2024-05" db="EMBL/GenBank/DDBJ databases">
        <title>Genome sequencing and assembly of Indian major carp, Cirrhinus mrigala (Hamilton, 1822).</title>
        <authorList>
            <person name="Mohindra V."/>
            <person name="Chowdhury L.M."/>
            <person name="Lal K."/>
            <person name="Jena J.K."/>
        </authorList>
    </citation>
    <scope>NUCLEOTIDE SEQUENCE [LARGE SCALE GENOMIC DNA]</scope>
    <source>
        <strain evidence="1">CM1030</strain>
        <tissue evidence="1">Blood</tissue>
    </source>
</reference>
<keyword evidence="2" id="KW-1185">Reference proteome</keyword>
<dbReference type="InterPro" id="IPR016024">
    <property type="entry name" value="ARM-type_fold"/>
</dbReference>
<dbReference type="SUPFAM" id="SSF48371">
    <property type="entry name" value="ARM repeat"/>
    <property type="match status" value="1"/>
</dbReference>
<evidence type="ECO:0000313" key="2">
    <source>
        <dbReference type="Proteomes" id="UP001529510"/>
    </source>
</evidence>
<comment type="caution">
    <text evidence="1">The sequence shown here is derived from an EMBL/GenBank/DDBJ whole genome shotgun (WGS) entry which is preliminary data.</text>
</comment>